<gene>
    <name evidence="1" type="ORF">LSALG_LOCUS7022</name>
</gene>
<dbReference type="AlphaFoldDB" id="A0AA35VNQ2"/>
<evidence type="ECO:0000313" key="2">
    <source>
        <dbReference type="Proteomes" id="UP001177003"/>
    </source>
</evidence>
<keyword evidence="2" id="KW-1185">Reference proteome</keyword>
<organism evidence="1 2">
    <name type="scientific">Lactuca saligna</name>
    <name type="common">Willowleaf lettuce</name>
    <dbReference type="NCBI Taxonomy" id="75948"/>
    <lineage>
        <taxon>Eukaryota</taxon>
        <taxon>Viridiplantae</taxon>
        <taxon>Streptophyta</taxon>
        <taxon>Embryophyta</taxon>
        <taxon>Tracheophyta</taxon>
        <taxon>Spermatophyta</taxon>
        <taxon>Magnoliopsida</taxon>
        <taxon>eudicotyledons</taxon>
        <taxon>Gunneridae</taxon>
        <taxon>Pentapetalae</taxon>
        <taxon>asterids</taxon>
        <taxon>campanulids</taxon>
        <taxon>Asterales</taxon>
        <taxon>Asteraceae</taxon>
        <taxon>Cichorioideae</taxon>
        <taxon>Cichorieae</taxon>
        <taxon>Lactucinae</taxon>
        <taxon>Lactuca</taxon>
    </lineage>
</organism>
<reference evidence="1" key="1">
    <citation type="submission" date="2023-04" db="EMBL/GenBank/DDBJ databases">
        <authorList>
            <person name="Vijverberg K."/>
            <person name="Xiong W."/>
            <person name="Schranz E."/>
        </authorList>
    </citation>
    <scope>NUCLEOTIDE SEQUENCE</scope>
</reference>
<sequence length="186" mass="21094">MSNDDPKLISVYAIGCQIELIESVQTQVFSLFRFVLGFSELKILRLMMNLRLWFLKVCGICYFNDYNNSEKENGGDACKKKQSCRNLLSLPPESTTTTTATLHHRRTTTFLFCLQSEYSLFNLQCAFQRFRSTPPRVSNLHLHLFSSKIAKSATRTIGLEATNVPNRILPTTCPLSLAKNTHNPPA</sequence>
<accession>A0AA35VNQ2</accession>
<dbReference type="Proteomes" id="UP001177003">
    <property type="component" value="Chromosome 1"/>
</dbReference>
<proteinExistence type="predicted"/>
<name>A0AA35VNQ2_LACSI</name>
<dbReference type="EMBL" id="OX465077">
    <property type="protein sequence ID" value="CAI9266467.1"/>
    <property type="molecule type" value="Genomic_DNA"/>
</dbReference>
<evidence type="ECO:0000313" key="1">
    <source>
        <dbReference type="EMBL" id="CAI9266467.1"/>
    </source>
</evidence>
<protein>
    <submittedName>
        <fullName evidence="1">Uncharacterized protein</fullName>
    </submittedName>
</protein>